<dbReference type="Proteomes" id="UP000184088">
    <property type="component" value="Unassembled WGS sequence"/>
</dbReference>
<sequence>MSEHTRSVFLYGKPTRIKLDELLKIQKLYTQLINTYIELLLNNRNLYLSIFLNDKKDSVVRQFEKNQRNNNGLNYLGSALGQNAFDHAFKELYNHFTRIRDYMYGLYIDEGDILNFVSSITLLNAAICEL</sequence>
<evidence type="ECO:0000313" key="1">
    <source>
        <dbReference type="EMBL" id="SHE86889.1"/>
    </source>
</evidence>
<feature type="non-terminal residue" evidence="1">
    <location>
        <position position="130"/>
    </location>
</feature>
<gene>
    <name evidence="1" type="ORF">SAMN02746089_00913</name>
</gene>
<evidence type="ECO:0000313" key="2">
    <source>
        <dbReference type="Proteomes" id="UP000184088"/>
    </source>
</evidence>
<dbReference type="EMBL" id="FQVH01000007">
    <property type="protein sequence ID" value="SHE86889.1"/>
    <property type="molecule type" value="Genomic_DNA"/>
</dbReference>
<accession>A0A1M4X070</accession>
<name>A0A1M4X070_9THEO</name>
<organism evidence="1 2">
    <name type="scientific">Caldanaerobius fijiensis DSM 17918</name>
    <dbReference type="NCBI Taxonomy" id="1121256"/>
    <lineage>
        <taxon>Bacteria</taxon>
        <taxon>Bacillati</taxon>
        <taxon>Bacillota</taxon>
        <taxon>Clostridia</taxon>
        <taxon>Thermoanaerobacterales</taxon>
        <taxon>Thermoanaerobacteraceae</taxon>
        <taxon>Caldanaerobius</taxon>
    </lineage>
</organism>
<reference evidence="1 2" key="1">
    <citation type="submission" date="2016-11" db="EMBL/GenBank/DDBJ databases">
        <authorList>
            <person name="Jaros S."/>
            <person name="Januszkiewicz K."/>
            <person name="Wedrychowicz H."/>
        </authorList>
    </citation>
    <scope>NUCLEOTIDE SEQUENCE [LARGE SCALE GENOMIC DNA]</scope>
    <source>
        <strain evidence="1 2">DSM 17918</strain>
    </source>
</reference>
<dbReference type="AlphaFoldDB" id="A0A1M4X070"/>
<protein>
    <submittedName>
        <fullName evidence="1">Uncharacterized protein</fullName>
    </submittedName>
</protein>
<keyword evidence="2" id="KW-1185">Reference proteome</keyword>
<dbReference type="RefSeq" id="WP_159432366.1">
    <property type="nucleotide sequence ID" value="NZ_FQVH01000007.1"/>
</dbReference>
<dbReference type="OrthoDB" id="3035486at2"/>
<proteinExistence type="predicted"/>